<accession>A0A3Q9RL07</accession>
<protein>
    <submittedName>
        <fullName evidence="1">Uncharacterized protein</fullName>
    </submittedName>
</protein>
<proteinExistence type="predicted"/>
<dbReference type="KEGG" id="pasa:BAOM_0568"/>
<sequence>MKKGIIDRFEEDFAVVEFNDTMEDIQKAKLPKEAAVGDVLVFDGDKITIDTKETAKLKQEIEDLMDELFDD</sequence>
<dbReference type="EMBL" id="CP026095">
    <property type="protein sequence ID" value="AZV41200.1"/>
    <property type="molecule type" value="Genomic_DNA"/>
</dbReference>
<dbReference type="RefSeq" id="WP_127758934.1">
    <property type="nucleotide sequence ID" value="NZ_CP026095.1"/>
</dbReference>
<name>A0A3Q9RL07_9BACI</name>
<dbReference type="InterPro" id="IPR021377">
    <property type="entry name" value="DUF3006"/>
</dbReference>
<evidence type="ECO:0000313" key="2">
    <source>
        <dbReference type="Proteomes" id="UP000283095"/>
    </source>
</evidence>
<dbReference type="Proteomes" id="UP000283095">
    <property type="component" value="Chromosome"/>
</dbReference>
<dbReference type="AlphaFoldDB" id="A0A3Q9RL07"/>
<gene>
    <name evidence="1" type="ORF">BAOM_0568</name>
</gene>
<dbReference type="OrthoDB" id="164847at2"/>
<dbReference type="Pfam" id="PF11213">
    <property type="entry name" value="DUF3006"/>
    <property type="match status" value="1"/>
</dbReference>
<evidence type="ECO:0000313" key="1">
    <source>
        <dbReference type="EMBL" id="AZV41200.1"/>
    </source>
</evidence>
<organism evidence="1 2">
    <name type="scientific">Peribacillus asahii</name>
    <dbReference type="NCBI Taxonomy" id="228899"/>
    <lineage>
        <taxon>Bacteria</taxon>
        <taxon>Bacillati</taxon>
        <taxon>Bacillota</taxon>
        <taxon>Bacilli</taxon>
        <taxon>Bacillales</taxon>
        <taxon>Bacillaceae</taxon>
        <taxon>Peribacillus</taxon>
    </lineage>
</organism>
<reference evidence="1 2" key="1">
    <citation type="submission" date="2018-01" db="EMBL/GenBank/DDBJ databases">
        <title>Bacillus asahii Genome sequencing and assembly.</title>
        <authorList>
            <person name="Jiang H."/>
            <person name="Feng Y."/>
            <person name="Zhao F."/>
            <person name="Lin X."/>
        </authorList>
    </citation>
    <scope>NUCLEOTIDE SEQUENCE [LARGE SCALE GENOMIC DNA]</scope>
    <source>
        <strain evidence="1 2">OM18</strain>
    </source>
</reference>